<dbReference type="PROSITE" id="PS51337">
    <property type="entry name" value="B12_BINDING_NTER"/>
    <property type="match status" value="1"/>
</dbReference>
<dbReference type="PROSITE" id="PS50970">
    <property type="entry name" value="HCY"/>
    <property type="match status" value="1"/>
</dbReference>
<dbReference type="PROSITE" id="PS50972">
    <property type="entry name" value="PTERIN_BINDING"/>
    <property type="match status" value="1"/>
</dbReference>
<comment type="pathway">
    <text evidence="4">Amino-acid biosynthesis; L-methionine biosynthesis via de novo pathway; L-methionine from L-homocysteine (MetH route): step 1/1.</text>
</comment>
<dbReference type="InterPro" id="IPR036589">
    <property type="entry name" value="HCY_dom_sf"/>
</dbReference>
<sequence length="793" mass="87410">MELKGYLENNFLIFDGAMGTILQSLGLKVGELPESVNIKEPEKVIEVHKRYINAGAKVITTNTFGANELKLKDTGFEVEEIISSAVSNAREAIKNEDVFIALDIGPIGRLLEPMGDLKFDRAYEIFKRQIVQGVNNGVDLILIETMTDLYEAKAAILAAKENSNLPVFCTMSFQEDGRTFTGCTALTMTTVLQGLGVDALGVNCSLGPKEMEPIISEILKVSKIPVMVQANAGIPRICNKDTIYDISPKEFASYSRRFLENGVKIIGGCCGTNDEYIKSITKELNHIKIQKRETQCLSTVCTPTKAVTIEAIRVIGERINPTGKKLFKEALRENNIDYILKEAISQVEAGADILDINVGLPEIDEEKTMVKVIKEIQSILDVPLQIDSNDPKVIESALRVYNGKAIVNSVNGEDKVLKEILPIVKKYGAAVIGLTLDNKGIPSGAKERFKIAEKIVNMAQGYGIGKEDIYIDCLTLTAAAQQKDVEETLKVLTLVKEKLNVRTVLGVSNVSFGLPNRKLLNRTFLAASLMAGLSLPIIDPMDKDMMGTVRASKVFRNEDTSAVEYIECYKDLTNDKKQLNKDNASDDLFNIILKGLKGNAKDATIALLNNKEPLEVVNEYIVPALDLMGKKYEGGEIFLPQLIQSAETVKKSFEVIKKKVKENSDLPICNGKIILATVKGDIHDIGKNIVKVLLESYGFEVMDLGKNVSKEVIIGEAIKNNIKLIGLSALMTTTVKSMEDTIKDLKRFNPNCKVMVGGAVLNKEYADMIYADYYAKDANESVEIAKEIFNEYN</sequence>
<dbReference type="InterPro" id="IPR036724">
    <property type="entry name" value="Cobalamin-bd_sf"/>
</dbReference>
<keyword evidence="10" id="KW-0846">Cobalamin</keyword>
<dbReference type="InterPro" id="IPR050554">
    <property type="entry name" value="Met_Synthase/Corrinoid"/>
</dbReference>
<dbReference type="Pfam" id="PF02310">
    <property type="entry name" value="B12-binding"/>
    <property type="match status" value="1"/>
</dbReference>
<evidence type="ECO:0000259" key="22">
    <source>
        <dbReference type="PROSITE" id="PS51332"/>
    </source>
</evidence>
<feature type="domain" description="Pterin-binding" evidence="21">
    <location>
        <begin position="312"/>
        <end position="556"/>
    </location>
</feature>
<reference evidence="24 25" key="1">
    <citation type="submission" date="2016-10" db="EMBL/GenBank/DDBJ databases">
        <authorList>
            <person name="de Groot N.N."/>
        </authorList>
    </citation>
    <scope>NUCLEOTIDE SEQUENCE [LARGE SCALE GENOMIC DNA]</scope>
    <source>
        <strain evidence="24 25">DSM 12271</strain>
    </source>
</reference>
<feature type="binding site" evidence="19">
    <location>
        <position position="269"/>
    </location>
    <ligand>
        <name>Zn(2+)</name>
        <dbReference type="ChEBI" id="CHEBI:29105"/>
    </ligand>
</feature>
<evidence type="ECO:0000256" key="9">
    <source>
        <dbReference type="ARBA" id="ARBA00022605"/>
    </source>
</evidence>
<dbReference type="GO" id="GO:0005829">
    <property type="term" value="C:cytosol"/>
    <property type="evidence" value="ECO:0007669"/>
    <property type="project" value="TreeGrafter"/>
</dbReference>
<dbReference type="Gene3D" id="1.10.1240.10">
    <property type="entry name" value="Methionine synthase domain"/>
    <property type="match status" value="1"/>
</dbReference>
<comment type="similarity">
    <text evidence="5">Belongs to the vitamin-B12 dependent methionine synthase family.</text>
</comment>
<organism evidence="24 25">
    <name type="scientific">Clostridium frigidicarnis</name>
    <dbReference type="NCBI Taxonomy" id="84698"/>
    <lineage>
        <taxon>Bacteria</taxon>
        <taxon>Bacillati</taxon>
        <taxon>Bacillota</taxon>
        <taxon>Clostridia</taxon>
        <taxon>Eubacteriales</taxon>
        <taxon>Clostridiaceae</taxon>
        <taxon>Clostridium</taxon>
    </lineage>
</organism>
<dbReference type="PIRSF" id="PIRSF037472">
    <property type="entry name" value="DHPS_mtfrase"/>
    <property type="match status" value="1"/>
</dbReference>
<dbReference type="SUPFAM" id="SSF47644">
    <property type="entry name" value="Methionine synthase domain"/>
    <property type="match status" value="1"/>
</dbReference>
<keyword evidence="14 19" id="KW-0862">Zinc</keyword>
<feature type="domain" description="B12-binding" evidence="22">
    <location>
        <begin position="670"/>
        <end position="793"/>
    </location>
</feature>
<evidence type="ECO:0000256" key="8">
    <source>
        <dbReference type="ARBA" id="ARBA00022603"/>
    </source>
</evidence>
<comment type="cofactor">
    <cofactor evidence="3">
        <name>methylcob(III)alamin</name>
        <dbReference type="ChEBI" id="CHEBI:28115"/>
    </cofactor>
</comment>
<dbReference type="UniPathway" id="UPA00051">
    <property type="reaction ID" value="UER00081"/>
</dbReference>
<dbReference type="SUPFAM" id="SSF82282">
    <property type="entry name" value="Homocysteine S-methyltransferase"/>
    <property type="match status" value="1"/>
</dbReference>
<evidence type="ECO:0000256" key="4">
    <source>
        <dbReference type="ARBA" id="ARBA00005178"/>
    </source>
</evidence>
<evidence type="ECO:0000256" key="17">
    <source>
        <dbReference type="ARBA" id="ARBA00025552"/>
    </source>
</evidence>
<dbReference type="GO" id="GO:0032259">
    <property type="term" value="P:methylation"/>
    <property type="evidence" value="ECO:0007669"/>
    <property type="project" value="UniProtKB-KW"/>
</dbReference>
<evidence type="ECO:0000256" key="7">
    <source>
        <dbReference type="ARBA" id="ARBA00013998"/>
    </source>
</evidence>
<evidence type="ECO:0000259" key="23">
    <source>
        <dbReference type="PROSITE" id="PS51337"/>
    </source>
</evidence>
<evidence type="ECO:0000256" key="3">
    <source>
        <dbReference type="ARBA" id="ARBA00001956"/>
    </source>
</evidence>
<evidence type="ECO:0000256" key="19">
    <source>
        <dbReference type="PROSITE-ProRule" id="PRU00333"/>
    </source>
</evidence>
<feature type="domain" description="Hcy-binding" evidence="20">
    <location>
        <begin position="1"/>
        <end position="284"/>
    </location>
</feature>
<evidence type="ECO:0000256" key="13">
    <source>
        <dbReference type="ARBA" id="ARBA00022723"/>
    </source>
</evidence>
<dbReference type="SUPFAM" id="SSF51717">
    <property type="entry name" value="Dihydropteroate synthetase-like"/>
    <property type="match status" value="1"/>
</dbReference>
<dbReference type="Gene3D" id="3.20.20.20">
    <property type="entry name" value="Dihydropteroate synthase-like"/>
    <property type="match status" value="1"/>
</dbReference>
<evidence type="ECO:0000256" key="6">
    <source>
        <dbReference type="ARBA" id="ARBA00012032"/>
    </source>
</evidence>
<dbReference type="InterPro" id="IPR011005">
    <property type="entry name" value="Dihydropteroate_synth-like_sf"/>
</dbReference>
<evidence type="ECO:0000256" key="1">
    <source>
        <dbReference type="ARBA" id="ARBA00001700"/>
    </source>
</evidence>
<dbReference type="Pfam" id="PF02607">
    <property type="entry name" value="B12-binding_2"/>
    <property type="match status" value="1"/>
</dbReference>
<comment type="cofactor">
    <cofactor evidence="2 19">
        <name>Zn(2+)</name>
        <dbReference type="ChEBI" id="CHEBI:29105"/>
    </cofactor>
</comment>
<evidence type="ECO:0000256" key="18">
    <source>
        <dbReference type="ARBA" id="ARBA00031040"/>
    </source>
</evidence>
<keyword evidence="16" id="KW-0170">Cobalt</keyword>
<evidence type="ECO:0000256" key="10">
    <source>
        <dbReference type="ARBA" id="ARBA00022628"/>
    </source>
</evidence>
<dbReference type="AlphaFoldDB" id="A0A1I1BA43"/>
<evidence type="ECO:0000256" key="2">
    <source>
        <dbReference type="ARBA" id="ARBA00001947"/>
    </source>
</evidence>
<evidence type="ECO:0000313" key="24">
    <source>
        <dbReference type="EMBL" id="SFB46672.1"/>
    </source>
</evidence>
<dbReference type="STRING" id="84698.SAMN04488528_10784"/>
<evidence type="ECO:0000313" key="25">
    <source>
        <dbReference type="Proteomes" id="UP000198619"/>
    </source>
</evidence>
<accession>A0A1I1BA43</accession>
<evidence type="ECO:0000256" key="14">
    <source>
        <dbReference type="ARBA" id="ARBA00022833"/>
    </source>
</evidence>
<dbReference type="PANTHER" id="PTHR45833:SF1">
    <property type="entry name" value="METHIONINE SYNTHASE"/>
    <property type="match status" value="1"/>
</dbReference>
<dbReference type="SMART" id="SM01018">
    <property type="entry name" value="B12-binding_2"/>
    <property type="match status" value="1"/>
</dbReference>
<dbReference type="GO" id="GO:0046653">
    <property type="term" value="P:tetrahydrofolate metabolic process"/>
    <property type="evidence" value="ECO:0007669"/>
    <property type="project" value="TreeGrafter"/>
</dbReference>
<evidence type="ECO:0000256" key="12">
    <source>
        <dbReference type="ARBA" id="ARBA00022691"/>
    </source>
</evidence>
<evidence type="ECO:0000256" key="15">
    <source>
        <dbReference type="ARBA" id="ARBA00023167"/>
    </source>
</evidence>
<dbReference type="GO" id="GO:0050667">
    <property type="term" value="P:homocysteine metabolic process"/>
    <property type="evidence" value="ECO:0007669"/>
    <property type="project" value="TreeGrafter"/>
</dbReference>
<dbReference type="Pfam" id="PF02574">
    <property type="entry name" value="S-methyl_trans"/>
    <property type="match status" value="1"/>
</dbReference>
<feature type="domain" description="B12-binding N-terminal" evidence="23">
    <location>
        <begin position="575"/>
        <end position="668"/>
    </location>
</feature>
<keyword evidence="15" id="KW-0486">Methionine biosynthesis</keyword>
<dbReference type="NCBIfam" id="NF005719">
    <property type="entry name" value="PRK07535.1"/>
    <property type="match status" value="1"/>
</dbReference>
<keyword evidence="11 19" id="KW-0808">Transferase</keyword>
<proteinExistence type="inferred from homology"/>
<dbReference type="InterPro" id="IPR006158">
    <property type="entry name" value="Cobalamin-bd"/>
</dbReference>
<dbReference type="PANTHER" id="PTHR45833">
    <property type="entry name" value="METHIONINE SYNTHASE"/>
    <property type="match status" value="1"/>
</dbReference>
<dbReference type="InterPro" id="IPR000489">
    <property type="entry name" value="Pterin-binding_dom"/>
</dbReference>
<dbReference type="GO" id="GO:0046872">
    <property type="term" value="F:metal ion binding"/>
    <property type="evidence" value="ECO:0007669"/>
    <property type="project" value="UniProtKB-KW"/>
</dbReference>
<dbReference type="GO" id="GO:0008705">
    <property type="term" value="F:methionine synthase activity"/>
    <property type="evidence" value="ECO:0007669"/>
    <property type="project" value="UniProtKB-EC"/>
</dbReference>
<evidence type="ECO:0000259" key="20">
    <source>
        <dbReference type="PROSITE" id="PS50970"/>
    </source>
</evidence>
<dbReference type="Gene3D" id="3.20.20.330">
    <property type="entry name" value="Homocysteine-binding-like domain"/>
    <property type="match status" value="1"/>
</dbReference>
<keyword evidence="25" id="KW-1185">Reference proteome</keyword>
<dbReference type="GO" id="GO:0031419">
    <property type="term" value="F:cobalamin binding"/>
    <property type="evidence" value="ECO:0007669"/>
    <property type="project" value="UniProtKB-KW"/>
</dbReference>
<comment type="function">
    <text evidence="17">Catalyzes the transfer of a methyl group from methyl-cobalamin to homocysteine, yielding enzyme-bound cob(I)alamin and methionine. Subsequently, remethylates the cofactor using methyltetrahydrofolate.</text>
</comment>
<dbReference type="InterPro" id="IPR003726">
    <property type="entry name" value="HCY_dom"/>
</dbReference>
<dbReference type="SUPFAM" id="SSF52242">
    <property type="entry name" value="Cobalamin (vitamin B12)-binding domain"/>
    <property type="match status" value="1"/>
</dbReference>
<keyword evidence="8 19" id="KW-0489">Methyltransferase</keyword>
<feature type="binding site" evidence="19">
    <location>
        <position position="204"/>
    </location>
    <ligand>
        <name>Zn(2+)</name>
        <dbReference type="ChEBI" id="CHEBI:29105"/>
    </ligand>
</feature>
<dbReference type="Proteomes" id="UP000198619">
    <property type="component" value="Unassembled WGS sequence"/>
</dbReference>
<dbReference type="Pfam" id="PF00809">
    <property type="entry name" value="Pterin_bind"/>
    <property type="match status" value="1"/>
</dbReference>
<keyword evidence="9" id="KW-0028">Amino-acid biosynthesis</keyword>
<gene>
    <name evidence="24" type="ORF">SAMN04488528_10784</name>
</gene>
<keyword evidence="13 19" id="KW-0479">Metal-binding</keyword>
<dbReference type="PROSITE" id="PS51332">
    <property type="entry name" value="B12_BINDING"/>
    <property type="match status" value="1"/>
</dbReference>
<dbReference type="Gene3D" id="3.40.50.280">
    <property type="entry name" value="Cobalamin-binding domain"/>
    <property type="match status" value="1"/>
</dbReference>
<dbReference type="RefSeq" id="WP_090043295.1">
    <property type="nucleotide sequence ID" value="NZ_FOKI01000078.1"/>
</dbReference>
<name>A0A1I1BA43_9CLOT</name>
<dbReference type="InterPro" id="IPR036594">
    <property type="entry name" value="Meth_synthase_dom"/>
</dbReference>
<dbReference type="OrthoDB" id="9803687at2"/>
<dbReference type="EC" id="2.1.1.13" evidence="6"/>
<evidence type="ECO:0000259" key="21">
    <source>
        <dbReference type="PROSITE" id="PS50972"/>
    </source>
</evidence>
<evidence type="ECO:0000256" key="11">
    <source>
        <dbReference type="ARBA" id="ARBA00022679"/>
    </source>
</evidence>
<evidence type="ECO:0000256" key="5">
    <source>
        <dbReference type="ARBA" id="ARBA00010398"/>
    </source>
</evidence>
<comment type="catalytic activity">
    <reaction evidence="1">
        <text>(6S)-5-methyl-5,6,7,8-tetrahydrofolate + L-homocysteine = (6S)-5,6,7,8-tetrahydrofolate + L-methionine</text>
        <dbReference type="Rhea" id="RHEA:11172"/>
        <dbReference type="ChEBI" id="CHEBI:18608"/>
        <dbReference type="ChEBI" id="CHEBI:57453"/>
        <dbReference type="ChEBI" id="CHEBI:57844"/>
        <dbReference type="ChEBI" id="CHEBI:58199"/>
        <dbReference type="EC" id="2.1.1.13"/>
    </reaction>
</comment>
<feature type="binding site" evidence="19">
    <location>
        <position position="270"/>
    </location>
    <ligand>
        <name>Zn(2+)</name>
        <dbReference type="ChEBI" id="CHEBI:29105"/>
    </ligand>
</feature>
<dbReference type="InterPro" id="IPR017215">
    <property type="entry name" value="MetH_bac"/>
</dbReference>
<evidence type="ECO:0000256" key="16">
    <source>
        <dbReference type="ARBA" id="ARBA00023285"/>
    </source>
</evidence>
<dbReference type="EMBL" id="FOKI01000078">
    <property type="protein sequence ID" value="SFB46672.1"/>
    <property type="molecule type" value="Genomic_DNA"/>
</dbReference>
<protein>
    <recommendedName>
        <fullName evidence="7">Methionine synthase</fullName>
        <ecNumber evidence="6">2.1.1.13</ecNumber>
    </recommendedName>
    <alternativeName>
        <fullName evidence="18">5-methyltetrahydrofolate--homocysteine methyltransferase</fullName>
    </alternativeName>
</protein>
<keyword evidence="12" id="KW-0949">S-adenosyl-L-methionine</keyword>
<dbReference type="InterPro" id="IPR003759">
    <property type="entry name" value="Cbl-bd_cap"/>
</dbReference>